<gene>
    <name evidence="2" type="ORF">S03H2_66536</name>
</gene>
<dbReference type="Gene3D" id="1.10.10.10">
    <property type="entry name" value="Winged helix-like DNA-binding domain superfamily/Winged helix DNA-binding domain"/>
    <property type="match status" value="1"/>
</dbReference>
<sequence>MIVKENFNIENLLGSKARIKILKILAINHELSISQIIKKSRLNHTSVKSHLNHLKSLNLIQEKVFGRIKIYRYKTENIRAKSLKKFIEIWEGEL</sequence>
<dbReference type="GO" id="GO:0003700">
    <property type="term" value="F:DNA-binding transcription factor activity"/>
    <property type="evidence" value="ECO:0007669"/>
    <property type="project" value="InterPro"/>
</dbReference>
<evidence type="ECO:0000313" key="2">
    <source>
        <dbReference type="EMBL" id="GAH81545.1"/>
    </source>
</evidence>
<dbReference type="InterPro" id="IPR036390">
    <property type="entry name" value="WH_DNA-bd_sf"/>
</dbReference>
<dbReference type="InterPro" id="IPR001845">
    <property type="entry name" value="HTH_ArsR_DNA-bd_dom"/>
</dbReference>
<evidence type="ECO:0000259" key="1">
    <source>
        <dbReference type="PROSITE" id="PS50987"/>
    </source>
</evidence>
<protein>
    <recommendedName>
        <fullName evidence="1">HTH arsR-type domain-containing protein</fullName>
    </recommendedName>
</protein>
<dbReference type="SUPFAM" id="SSF46785">
    <property type="entry name" value="Winged helix' DNA-binding domain"/>
    <property type="match status" value="1"/>
</dbReference>
<dbReference type="PROSITE" id="PS50987">
    <property type="entry name" value="HTH_ARSR_2"/>
    <property type="match status" value="1"/>
</dbReference>
<comment type="caution">
    <text evidence="2">The sequence shown here is derived from an EMBL/GenBank/DDBJ whole genome shotgun (WGS) entry which is preliminary data.</text>
</comment>
<feature type="domain" description="HTH arsR-type" evidence="1">
    <location>
        <begin position="1"/>
        <end position="93"/>
    </location>
</feature>
<dbReference type="CDD" id="cd00090">
    <property type="entry name" value="HTH_ARSR"/>
    <property type="match status" value="1"/>
</dbReference>
<dbReference type="AlphaFoldDB" id="X1JJA2"/>
<name>X1JJA2_9ZZZZ</name>
<dbReference type="Pfam" id="PF01022">
    <property type="entry name" value="HTH_5"/>
    <property type="match status" value="1"/>
</dbReference>
<proteinExistence type="predicted"/>
<reference evidence="2" key="1">
    <citation type="journal article" date="2014" name="Front. Microbiol.">
        <title>High frequency of phylogenetically diverse reductive dehalogenase-homologous genes in deep subseafloor sedimentary metagenomes.</title>
        <authorList>
            <person name="Kawai M."/>
            <person name="Futagami T."/>
            <person name="Toyoda A."/>
            <person name="Takaki Y."/>
            <person name="Nishi S."/>
            <person name="Hori S."/>
            <person name="Arai W."/>
            <person name="Tsubouchi T."/>
            <person name="Morono Y."/>
            <person name="Uchiyama I."/>
            <person name="Ito T."/>
            <person name="Fujiyama A."/>
            <person name="Inagaki F."/>
            <person name="Takami H."/>
        </authorList>
    </citation>
    <scope>NUCLEOTIDE SEQUENCE</scope>
    <source>
        <strain evidence="2">Expedition CK06-06</strain>
    </source>
</reference>
<accession>X1JJA2</accession>
<organism evidence="2">
    <name type="scientific">marine sediment metagenome</name>
    <dbReference type="NCBI Taxonomy" id="412755"/>
    <lineage>
        <taxon>unclassified sequences</taxon>
        <taxon>metagenomes</taxon>
        <taxon>ecological metagenomes</taxon>
    </lineage>
</organism>
<dbReference type="InterPro" id="IPR011991">
    <property type="entry name" value="ArsR-like_HTH"/>
</dbReference>
<dbReference type="InterPro" id="IPR036388">
    <property type="entry name" value="WH-like_DNA-bd_sf"/>
</dbReference>
<dbReference type="EMBL" id="BARU01043459">
    <property type="protein sequence ID" value="GAH81545.1"/>
    <property type="molecule type" value="Genomic_DNA"/>
</dbReference>